<organism evidence="1 2">
    <name type="scientific">Portunus trituberculatus</name>
    <name type="common">Swimming crab</name>
    <name type="synonym">Neptunus trituberculatus</name>
    <dbReference type="NCBI Taxonomy" id="210409"/>
    <lineage>
        <taxon>Eukaryota</taxon>
        <taxon>Metazoa</taxon>
        <taxon>Ecdysozoa</taxon>
        <taxon>Arthropoda</taxon>
        <taxon>Crustacea</taxon>
        <taxon>Multicrustacea</taxon>
        <taxon>Malacostraca</taxon>
        <taxon>Eumalacostraca</taxon>
        <taxon>Eucarida</taxon>
        <taxon>Decapoda</taxon>
        <taxon>Pleocyemata</taxon>
        <taxon>Brachyura</taxon>
        <taxon>Eubrachyura</taxon>
        <taxon>Portunoidea</taxon>
        <taxon>Portunidae</taxon>
        <taxon>Portuninae</taxon>
        <taxon>Portunus</taxon>
    </lineage>
</organism>
<proteinExistence type="predicted"/>
<name>A0A5B7HQ55_PORTR</name>
<dbReference type="EMBL" id="VSRR010036762">
    <property type="protein sequence ID" value="MPC73422.1"/>
    <property type="molecule type" value="Genomic_DNA"/>
</dbReference>
<sequence length="69" mass="7615">MLIGDTQMEAYSELSHLPLRVTTHSFPPQSSLFLLPPASPHIFPSAPSLEVDDTRQSPNLFPTVCQLLP</sequence>
<protein>
    <submittedName>
        <fullName evidence="1">Uncharacterized protein</fullName>
    </submittedName>
</protein>
<comment type="caution">
    <text evidence="1">The sequence shown here is derived from an EMBL/GenBank/DDBJ whole genome shotgun (WGS) entry which is preliminary data.</text>
</comment>
<dbReference type="AlphaFoldDB" id="A0A5B7HQ55"/>
<reference evidence="1 2" key="1">
    <citation type="submission" date="2019-05" db="EMBL/GenBank/DDBJ databases">
        <title>Another draft genome of Portunus trituberculatus and its Hox gene families provides insights of decapod evolution.</title>
        <authorList>
            <person name="Jeong J.-H."/>
            <person name="Song I."/>
            <person name="Kim S."/>
            <person name="Choi T."/>
            <person name="Kim D."/>
            <person name="Ryu S."/>
            <person name="Kim W."/>
        </authorList>
    </citation>
    <scope>NUCLEOTIDE SEQUENCE [LARGE SCALE GENOMIC DNA]</scope>
    <source>
        <tissue evidence="1">Muscle</tissue>
    </source>
</reference>
<gene>
    <name evidence="1" type="ORF">E2C01_067750</name>
</gene>
<dbReference type="Proteomes" id="UP000324222">
    <property type="component" value="Unassembled WGS sequence"/>
</dbReference>
<accession>A0A5B7HQ55</accession>
<keyword evidence="2" id="KW-1185">Reference proteome</keyword>
<evidence type="ECO:0000313" key="1">
    <source>
        <dbReference type="EMBL" id="MPC73422.1"/>
    </source>
</evidence>
<evidence type="ECO:0000313" key="2">
    <source>
        <dbReference type="Proteomes" id="UP000324222"/>
    </source>
</evidence>